<evidence type="ECO:0000256" key="3">
    <source>
        <dbReference type="ARBA" id="ARBA00022917"/>
    </source>
</evidence>
<reference evidence="4" key="1">
    <citation type="submission" date="2022-01" db="EMBL/GenBank/DDBJ databases">
        <authorList>
            <person name="King R."/>
        </authorList>
    </citation>
    <scope>NUCLEOTIDE SEQUENCE</scope>
</reference>
<dbReference type="PANTHER" id="PTHR10938:SF0">
    <property type="entry name" value="TRANSLATION INITIATION FACTOR IF-3, MITOCHONDRIAL"/>
    <property type="match status" value="1"/>
</dbReference>
<organism evidence="4 5">
    <name type="scientific">Nezara viridula</name>
    <name type="common">Southern green stink bug</name>
    <name type="synonym">Cimex viridulus</name>
    <dbReference type="NCBI Taxonomy" id="85310"/>
    <lineage>
        <taxon>Eukaryota</taxon>
        <taxon>Metazoa</taxon>
        <taxon>Ecdysozoa</taxon>
        <taxon>Arthropoda</taxon>
        <taxon>Hexapoda</taxon>
        <taxon>Insecta</taxon>
        <taxon>Pterygota</taxon>
        <taxon>Neoptera</taxon>
        <taxon>Paraneoptera</taxon>
        <taxon>Hemiptera</taxon>
        <taxon>Heteroptera</taxon>
        <taxon>Panheteroptera</taxon>
        <taxon>Pentatomomorpha</taxon>
        <taxon>Pentatomoidea</taxon>
        <taxon>Pentatomidae</taxon>
        <taxon>Pentatominae</taxon>
        <taxon>Nezara</taxon>
    </lineage>
</organism>
<dbReference type="OrthoDB" id="21573at2759"/>
<evidence type="ECO:0000256" key="2">
    <source>
        <dbReference type="ARBA" id="ARBA00022540"/>
    </source>
</evidence>
<proteinExistence type="inferred from homology"/>
<dbReference type="GO" id="GO:0032790">
    <property type="term" value="P:ribosome disassembly"/>
    <property type="evidence" value="ECO:0007669"/>
    <property type="project" value="TreeGrafter"/>
</dbReference>
<keyword evidence="2" id="KW-0396">Initiation factor</keyword>
<dbReference type="GO" id="GO:0003743">
    <property type="term" value="F:translation initiation factor activity"/>
    <property type="evidence" value="ECO:0007669"/>
    <property type="project" value="UniProtKB-KW"/>
</dbReference>
<dbReference type="GO" id="GO:0043022">
    <property type="term" value="F:ribosome binding"/>
    <property type="evidence" value="ECO:0007669"/>
    <property type="project" value="TreeGrafter"/>
</dbReference>
<dbReference type="AlphaFoldDB" id="A0A9P0E3D5"/>
<dbReference type="SUPFAM" id="SSF55200">
    <property type="entry name" value="Translation initiation factor IF3, C-terminal domain"/>
    <property type="match status" value="1"/>
</dbReference>
<name>A0A9P0E3D5_NEZVI</name>
<dbReference type="GO" id="GO:0005739">
    <property type="term" value="C:mitochondrion"/>
    <property type="evidence" value="ECO:0007669"/>
    <property type="project" value="TreeGrafter"/>
</dbReference>
<dbReference type="GO" id="GO:0070124">
    <property type="term" value="P:mitochondrial translational initiation"/>
    <property type="evidence" value="ECO:0007669"/>
    <property type="project" value="TreeGrafter"/>
</dbReference>
<evidence type="ECO:0000313" key="5">
    <source>
        <dbReference type="Proteomes" id="UP001152798"/>
    </source>
</evidence>
<comment type="similarity">
    <text evidence="1">Belongs to the IF-3 family.</text>
</comment>
<keyword evidence="3" id="KW-0648">Protein biosynthesis</keyword>
<protein>
    <recommendedName>
        <fullName evidence="6">Translation initiation factor IF-3, mitochondrial</fullName>
    </recommendedName>
</protein>
<dbReference type="InterPro" id="IPR036788">
    <property type="entry name" value="T_IF-3_C_sf"/>
</dbReference>
<dbReference type="InterPro" id="IPR001288">
    <property type="entry name" value="Translation_initiation_fac_3"/>
</dbReference>
<dbReference type="PANTHER" id="PTHR10938">
    <property type="entry name" value="TRANSLATION INITIATION FACTOR IF-3"/>
    <property type="match status" value="1"/>
</dbReference>
<evidence type="ECO:0008006" key="6">
    <source>
        <dbReference type="Google" id="ProtNLM"/>
    </source>
</evidence>
<evidence type="ECO:0000256" key="1">
    <source>
        <dbReference type="ARBA" id="ARBA00005439"/>
    </source>
</evidence>
<dbReference type="Proteomes" id="UP001152798">
    <property type="component" value="Chromosome 2"/>
</dbReference>
<dbReference type="EMBL" id="OV725078">
    <property type="protein sequence ID" value="CAH1393129.1"/>
    <property type="molecule type" value="Genomic_DNA"/>
</dbReference>
<gene>
    <name evidence="4" type="ORF">NEZAVI_LOCUS3841</name>
</gene>
<sequence length="218" mass="24726">MNKLVFSQLRSQLVFQSIGCRKLNFLDNLRKYSKVNNQAANDKLEPKKGNKPVYITLIGTDGIPNTSVLESAIKLSKRRNLKLVKVSDYDSIRQSPVYKLLSGAEVLKEDLDGRKNKKKTGTGFKSEKILSIADNISLHDLDSKCKNILKWIEKNHEVRITISCSSSKNNGEAVFKEIEERIKQHGRILQKRESGNDIKFHVIPPKCTKTSVNETTNK</sequence>
<accession>A0A9P0E3D5</accession>
<keyword evidence="5" id="KW-1185">Reference proteome</keyword>
<dbReference type="Gene3D" id="3.30.110.10">
    <property type="entry name" value="Translation initiation factor 3 (IF-3), C-terminal domain"/>
    <property type="match status" value="1"/>
</dbReference>
<evidence type="ECO:0000313" key="4">
    <source>
        <dbReference type="EMBL" id="CAH1393129.1"/>
    </source>
</evidence>